<evidence type="ECO:0000259" key="5">
    <source>
        <dbReference type="PROSITE" id="PS50931"/>
    </source>
</evidence>
<dbReference type="InterPro" id="IPR036390">
    <property type="entry name" value="WH_DNA-bd_sf"/>
</dbReference>
<dbReference type="SUPFAM" id="SSF46785">
    <property type="entry name" value="Winged helix' DNA-binding domain"/>
    <property type="match status" value="1"/>
</dbReference>
<dbReference type="SUPFAM" id="SSF53850">
    <property type="entry name" value="Periplasmic binding protein-like II"/>
    <property type="match status" value="1"/>
</dbReference>
<dbReference type="InterPro" id="IPR000847">
    <property type="entry name" value="LysR_HTH_N"/>
</dbReference>
<sequence length="306" mass="33560">MNRPLEAPPMKNHQIRAFIQVAESGSIRAAARTLFLSQSALTKSLRELEEDVGAELLLRSYKGIEFTPAGKVLLTHARLALSVLDKAREEVRLLRGGSGARVSVATTPLVAIEALPKIWKMFERLQPDAQLSLSEGFLSHLLPALLEGRLDFAVAIADPSDLPYELVFEPLMQVVALPAGRRGHPLATSRAWEGLKDATWVMNFSPGSQSETLVTWLRDSGLAVPRKIVNCASPMLMAELMRRTDMVGFCPEVLLEDKTYSAGLQRFRVRPLPPPMALGLIQLRGVPQSSAAKPLAALFVKHFRGA</sequence>
<dbReference type="Gene3D" id="3.40.190.10">
    <property type="entry name" value="Periplasmic binding protein-like II"/>
    <property type="match status" value="2"/>
</dbReference>
<evidence type="ECO:0000313" key="7">
    <source>
        <dbReference type="Proteomes" id="UP001365846"/>
    </source>
</evidence>
<keyword evidence="7" id="KW-1185">Reference proteome</keyword>
<dbReference type="InterPro" id="IPR036388">
    <property type="entry name" value="WH-like_DNA-bd_sf"/>
</dbReference>
<dbReference type="Pfam" id="PF00126">
    <property type="entry name" value="HTH_1"/>
    <property type="match status" value="1"/>
</dbReference>
<gene>
    <name evidence="6" type="ORF">WKW77_33365</name>
</gene>
<evidence type="ECO:0000256" key="1">
    <source>
        <dbReference type="ARBA" id="ARBA00009437"/>
    </source>
</evidence>
<dbReference type="Proteomes" id="UP001365846">
    <property type="component" value="Unassembled WGS sequence"/>
</dbReference>
<evidence type="ECO:0000256" key="4">
    <source>
        <dbReference type="ARBA" id="ARBA00023163"/>
    </source>
</evidence>
<reference evidence="6 7" key="1">
    <citation type="submission" date="2024-03" db="EMBL/GenBank/DDBJ databases">
        <title>Novel species of the genus Variovorax.</title>
        <authorList>
            <person name="Liu Q."/>
            <person name="Xin Y.-H."/>
        </authorList>
    </citation>
    <scope>NUCLEOTIDE SEQUENCE [LARGE SCALE GENOMIC DNA]</scope>
    <source>
        <strain evidence="6 7">KACC 18899</strain>
    </source>
</reference>
<accession>A0ABU8VSU5</accession>
<evidence type="ECO:0000313" key="6">
    <source>
        <dbReference type="EMBL" id="MEJ8815989.1"/>
    </source>
</evidence>
<dbReference type="PRINTS" id="PR00039">
    <property type="entry name" value="HTHLYSR"/>
</dbReference>
<comment type="similarity">
    <text evidence="1">Belongs to the LysR transcriptional regulatory family.</text>
</comment>
<dbReference type="InterPro" id="IPR005119">
    <property type="entry name" value="LysR_subst-bd"/>
</dbReference>
<keyword evidence="2" id="KW-0805">Transcription regulation</keyword>
<organism evidence="6 7">
    <name type="scientific">Variovorax ureilyticus</name>
    <dbReference type="NCBI Taxonomy" id="1836198"/>
    <lineage>
        <taxon>Bacteria</taxon>
        <taxon>Pseudomonadati</taxon>
        <taxon>Pseudomonadota</taxon>
        <taxon>Betaproteobacteria</taxon>
        <taxon>Burkholderiales</taxon>
        <taxon>Comamonadaceae</taxon>
        <taxon>Variovorax</taxon>
    </lineage>
</organism>
<dbReference type="Gene3D" id="1.10.10.10">
    <property type="entry name" value="Winged helix-like DNA-binding domain superfamily/Winged helix DNA-binding domain"/>
    <property type="match status" value="1"/>
</dbReference>
<dbReference type="Pfam" id="PF03466">
    <property type="entry name" value="LysR_substrate"/>
    <property type="match status" value="1"/>
</dbReference>
<protein>
    <submittedName>
        <fullName evidence="6">LysR substrate-binding domain-containing protein</fullName>
    </submittedName>
</protein>
<dbReference type="PANTHER" id="PTHR30419">
    <property type="entry name" value="HTH-TYPE TRANSCRIPTIONAL REGULATOR YBHD"/>
    <property type="match status" value="1"/>
</dbReference>
<dbReference type="EMBL" id="JBBKZU010000027">
    <property type="protein sequence ID" value="MEJ8815989.1"/>
    <property type="molecule type" value="Genomic_DNA"/>
</dbReference>
<evidence type="ECO:0000256" key="3">
    <source>
        <dbReference type="ARBA" id="ARBA00023125"/>
    </source>
</evidence>
<name>A0ABU8VSU5_9BURK</name>
<feature type="domain" description="HTH lysR-type" evidence="5">
    <location>
        <begin position="10"/>
        <end position="67"/>
    </location>
</feature>
<dbReference type="PANTHER" id="PTHR30419:SF30">
    <property type="entry name" value="LYSR FAMILY TRANSCRIPTIONAL REGULATOR"/>
    <property type="match status" value="1"/>
</dbReference>
<dbReference type="PROSITE" id="PS50931">
    <property type="entry name" value="HTH_LYSR"/>
    <property type="match status" value="1"/>
</dbReference>
<evidence type="ECO:0000256" key="2">
    <source>
        <dbReference type="ARBA" id="ARBA00023015"/>
    </source>
</evidence>
<dbReference type="InterPro" id="IPR050950">
    <property type="entry name" value="HTH-type_LysR_regulators"/>
</dbReference>
<comment type="caution">
    <text evidence="6">The sequence shown here is derived from an EMBL/GenBank/DDBJ whole genome shotgun (WGS) entry which is preliminary data.</text>
</comment>
<proteinExistence type="inferred from homology"/>
<keyword evidence="3" id="KW-0238">DNA-binding</keyword>
<keyword evidence="4" id="KW-0804">Transcription</keyword>
<dbReference type="RefSeq" id="WP_340361181.1">
    <property type="nucleotide sequence ID" value="NZ_JBBKZU010000027.1"/>
</dbReference>